<dbReference type="SUPFAM" id="SSF49265">
    <property type="entry name" value="Fibronectin type III"/>
    <property type="match status" value="1"/>
</dbReference>
<evidence type="ECO:0000256" key="2">
    <source>
        <dbReference type="ARBA" id="ARBA00022801"/>
    </source>
</evidence>
<reference evidence="9 10" key="1">
    <citation type="submission" date="2010-07" db="EMBL/GenBank/DDBJ databases">
        <title>The draft genome of Paenibacillus curdlanolyticus YK9.</title>
        <authorList>
            <consortium name="US DOE Joint Genome Institute (JGI-PGF)"/>
            <person name="Lucas S."/>
            <person name="Copeland A."/>
            <person name="Lapidus A."/>
            <person name="Cheng J.-F."/>
            <person name="Bruce D."/>
            <person name="Goodwin L."/>
            <person name="Pitluck S."/>
            <person name="Land M.L."/>
            <person name="Hauser L."/>
            <person name="Chang Y.-J."/>
            <person name="Jeffries C."/>
            <person name="Anderson I.J."/>
            <person name="Johnson E."/>
            <person name="Loganathan U."/>
            <person name="Mulhopadhyay B."/>
            <person name="Kyrpides N."/>
            <person name="Woyke T.J."/>
        </authorList>
    </citation>
    <scope>NUCLEOTIDE SEQUENCE [LARGE SCALE GENOMIC DNA]</scope>
    <source>
        <strain evidence="9 10">YK9</strain>
    </source>
</reference>
<feature type="region of interest" description="Disordered" evidence="6">
    <location>
        <begin position="676"/>
        <end position="695"/>
    </location>
</feature>
<dbReference type="SMART" id="SM00060">
    <property type="entry name" value="FN3"/>
    <property type="match status" value="1"/>
</dbReference>
<proteinExistence type="predicted"/>
<evidence type="ECO:0000256" key="6">
    <source>
        <dbReference type="SAM" id="MobiDB-lite"/>
    </source>
</evidence>
<sequence length="695" mass="74301">MNNVKRKIVAVLLCLMLLVQALPAASVSAADNATASNNAYTWLKAQQDLTTGFALDGLVDSFDDWWNATDRRQIVYTYDQAVAAIAFMVKGDRTRAEKVLNKMVAIQDPDGSWINSYWWNGYGEEIRKHVGPVAWMVMAYMTYEKMYGSTTYQASAKKALDWAVSFQKSNGGISGGRTTWDLNGAWSDEVWSSTEQNEDMYQILKYYAGKFPDRTTTYNNAATNVKSFLDNVVWDSANNRWRGGWKNNTNLIDPSVPMDVNPWGVLALGLSGTRNYQASLSYIENANGSGTTESPKYVQSLTYDGSGALLTAYDFDWQYDCAVANDQNGNPIGNRCADVWFEGSAFMSLAYYMQGNQTKADSIINEIVKKQGTSGSLLGGVPYSLKGSNNNYWRMAMENCVSSTGWLIIAAHRFNPFTGSYLTTGGGGSDTTAPSVPTNVSSPSKTSSSISLSWTASTDNVGVAGYDVIKGGATIATVTGTTFTDSGLSANTAYTYAVRAKDAAGNVSANSSSITVTTNSGSTTTPTPSTLFVRDGASSTVTGTLSATAGSNASSDAIVSGGGANWDGNVHSPTTYVASGLTGTYNSGATAFNLFVDSLSSVGNGVQVRISYDFTGDGTYDRLETYNYFATNDVTGSEDYNQTKGLKSSTGSFANLSNGKVRVEIWSAIGNGSSEVRTDATSSQGSQSKIVIPFS</sequence>
<dbReference type="GO" id="GO:0016798">
    <property type="term" value="F:hydrolase activity, acting on glycosyl bonds"/>
    <property type="evidence" value="ECO:0007669"/>
    <property type="project" value="UniProtKB-KW"/>
</dbReference>
<evidence type="ECO:0000256" key="5">
    <source>
        <dbReference type="ARBA" id="ARBA00023326"/>
    </source>
</evidence>
<dbReference type="STRING" id="717606.PaecuDRAFT_3970"/>
<feature type="compositionally biased region" description="Polar residues" evidence="6">
    <location>
        <begin position="676"/>
        <end position="689"/>
    </location>
</feature>
<feature type="domain" description="Fibronectin type-III" evidence="8">
    <location>
        <begin position="433"/>
        <end position="521"/>
    </location>
</feature>
<dbReference type="Gene3D" id="1.50.10.20">
    <property type="match status" value="1"/>
</dbReference>
<evidence type="ECO:0000256" key="7">
    <source>
        <dbReference type="SAM" id="SignalP"/>
    </source>
</evidence>
<dbReference type="Pfam" id="PF00041">
    <property type="entry name" value="fn3"/>
    <property type="match status" value="1"/>
</dbReference>
<evidence type="ECO:0000313" key="9">
    <source>
        <dbReference type="EMBL" id="EFM09433.1"/>
    </source>
</evidence>
<dbReference type="eggNOG" id="COG3387">
    <property type="taxonomic scope" value="Bacteria"/>
</dbReference>
<organism evidence="9 10">
    <name type="scientific">Paenibacillus curdlanolyticus YK9</name>
    <dbReference type="NCBI Taxonomy" id="717606"/>
    <lineage>
        <taxon>Bacteria</taxon>
        <taxon>Bacillati</taxon>
        <taxon>Bacillota</taxon>
        <taxon>Bacilli</taxon>
        <taxon>Bacillales</taxon>
        <taxon>Paenibacillaceae</taxon>
        <taxon>Paenibacillus</taxon>
    </lineage>
</organism>
<keyword evidence="10" id="KW-1185">Reference proteome</keyword>
<dbReference type="Gene3D" id="2.60.40.10">
    <property type="entry name" value="Immunoglobulins"/>
    <property type="match status" value="1"/>
</dbReference>
<protein>
    <submittedName>
        <fullName evidence="9">Fibronectin type III domain protein</fullName>
    </submittedName>
</protein>
<name>E0IE79_9BACL</name>
<accession>E0IE79</accession>
<keyword evidence="4" id="KW-0326">Glycosidase</keyword>
<evidence type="ECO:0000259" key="8">
    <source>
        <dbReference type="PROSITE" id="PS50853"/>
    </source>
</evidence>
<dbReference type="eggNOG" id="COG5498">
    <property type="taxonomic scope" value="Bacteria"/>
</dbReference>
<keyword evidence="3" id="KW-0119">Carbohydrate metabolism</keyword>
<dbReference type="FunFam" id="2.60.40.10:FF:001114">
    <property type="entry name" value="Chitinase A1"/>
    <property type="match status" value="1"/>
</dbReference>
<dbReference type="AlphaFoldDB" id="E0IE79"/>
<dbReference type="OrthoDB" id="5480482at2"/>
<feature type="compositionally biased region" description="Low complexity" evidence="6">
    <location>
        <begin position="430"/>
        <end position="450"/>
    </location>
</feature>
<dbReference type="InterPro" id="IPR003961">
    <property type="entry name" value="FN3_dom"/>
</dbReference>
<evidence type="ECO:0000313" key="10">
    <source>
        <dbReference type="Proteomes" id="UP000005387"/>
    </source>
</evidence>
<dbReference type="EMBL" id="AEDD01000011">
    <property type="protein sequence ID" value="EFM09433.1"/>
    <property type="molecule type" value="Genomic_DNA"/>
</dbReference>
<gene>
    <name evidence="9" type="ORF">PaecuDRAFT_3970</name>
</gene>
<evidence type="ECO:0000256" key="3">
    <source>
        <dbReference type="ARBA" id="ARBA00023277"/>
    </source>
</evidence>
<feature type="signal peptide" evidence="7">
    <location>
        <begin position="1"/>
        <end position="29"/>
    </location>
</feature>
<feature type="chain" id="PRO_5003136399" evidence="7">
    <location>
        <begin position="30"/>
        <end position="695"/>
    </location>
</feature>
<dbReference type="InterPro" id="IPR013783">
    <property type="entry name" value="Ig-like_fold"/>
</dbReference>
<keyword evidence="2" id="KW-0378">Hydrolase</keyword>
<dbReference type="Proteomes" id="UP000005387">
    <property type="component" value="Unassembled WGS sequence"/>
</dbReference>
<dbReference type="InterPro" id="IPR036116">
    <property type="entry name" value="FN3_sf"/>
</dbReference>
<dbReference type="eggNOG" id="COG3325">
    <property type="taxonomic scope" value="Bacteria"/>
</dbReference>
<dbReference type="SUPFAM" id="SSF48208">
    <property type="entry name" value="Six-hairpin glycosidases"/>
    <property type="match status" value="1"/>
</dbReference>
<dbReference type="PROSITE" id="PS50853">
    <property type="entry name" value="FN3"/>
    <property type="match status" value="1"/>
</dbReference>
<evidence type="ECO:0000256" key="1">
    <source>
        <dbReference type="ARBA" id="ARBA00022729"/>
    </source>
</evidence>
<feature type="region of interest" description="Disordered" evidence="6">
    <location>
        <begin position="426"/>
        <end position="450"/>
    </location>
</feature>
<keyword evidence="5" id="KW-0624">Polysaccharide degradation</keyword>
<dbReference type="RefSeq" id="WP_006039953.1">
    <property type="nucleotide sequence ID" value="NZ_AEDD01000011.1"/>
</dbReference>
<keyword evidence="1 7" id="KW-0732">Signal</keyword>
<dbReference type="CDD" id="cd00063">
    <property type="entry name" value="FN3"/>
    <property type="match status" value="1"/>
</dbReference>
<dbReference type="GO" id="GO:0000272">
    <property type="term" value="P:polysaccharide catabolic process"/>
    <property type="evidence" value="ECO:0007669"/>
    <property type="project" value="UniProtKB-KW"/>
</dbReference>
<dbReference type="InterPro" id="IPR008928">
    <property type="entry name" value="6-hairpin_glycosidase_sf"/>
</dbReference>
<evidence type="ECO:0000256" key="4">
    <source>
        <dbReference type="ARBA" id="ARBA00023295"/>
    </source>
</evidence>